<evidence type="ECO:0000259" key="1">
    <source>
        <dbReference type="Pfam" id="PF12680"/>
    </source>
</evidence>
<reference evidence="2" key="1">
    <citation type="submission" date="2020-06" db="EMBL/GenBank/DDBJ databases">
        <title>Whole Genome Sequence of Bradyrhizobium sp. Strain 1S1.</title>
        <authorList>
            <person name="Bromfield E.S.P."/>
            <person name="Cloutier S."/>
        </authorList>
    </citation>
    <scope>NUCLEOTIDE SEQUENCE [LARGE SCALE GENOMIC DNA]</scope>
    <source>
        <strain evidence="2">1S1</strain>
    </source>
</reference>
<dbReference type="EMBL" id="JAAOLE020000001">
    <property type="protein sequence ID" value="NVI48398.1"/>
    <property type="molecule type" value="Genomic_DNA"/>
</dbReference>
<accession>A0A973W690</accession>
<feature type="domain" description="SnoaL-like" evidence="1">
    <location>
        <begin position="39"/>
        <end position="142"/>
    </location>
</feature>
<dbReference type="InterPro" id="IPR037401">
    <property type="entry name" value="SnoaL-like"/>
</dbReference>
<sequence>MFLKRRGRLIRSDRCRSTKRKGTIMTANSTDAERIYRLWDEALGNKNLEAALALYAPDASIESPLVQHLMQTRDGIVRGRDTLREFITRVFRTNPPQRRRFKQGFFSDGRVLTWEYPRQSPDGDQMDLVEIMEIENGLIQRHRVYWGWYALNVLRES</sequence>
<dbReference type="AlphaFoldDB" id="A0A973W690"/>
<organism evidence="2">
    <name type="scientific">Bradyrhizobium septentrionale</name>
    <dbReference type="NCBI Taxonomy" id="1404411"/>
    <lineage>
        <taxon>Bacteria</taxon>
        <taxon>Pseudomonadati</taxon>
        <taxon>Pseudomonadota</taxon>
        <taxon>Alphaproteobacteria</taxon>
        <taxon>Hyphomicrobiales</taxon>
        <taxon>Nitrobacteraceae</taxon>
        <taxon>Bradyrhizobium</taxon>
    </lineage>
</organism>
<proteinExistence type="predicted"/>
<comment type="caution">
    <text evidence="2">The sequence shown here is derived from an EMBL/GenBank/DDBJ whole genome shotgun (WGS) entry which is preliminary data.</text>
</comment>
<dbReference type="Gene3D" id="3.10.450.50">
    <property type="match status" value="1"/>
</dbReference>
<dbReference type="InterPro" id="IPR032710">
    <property type="entry name" value="NTF2-like_dom_sf"/>
</dbReference>
<dbReference type="Pfam" id="PF12680">
    <property type="entry name" value="SnoaL_2"/>
    <property type="match status" value="1"/>
</dbReference>
<dbReference type="SUPFAM" id="SSF54427">
    <property type="entry name" value="NTF2-like"/>
    <property type="match status" value="1"/>
</dbReference>
<evidence type="ECO:0000313" key="2">
    <source>
        <dbReference type="EMBL" id="NVI48398.1"/>
    </source>
</evidence>
<gene>
    <name evidence="2" type="ORF">HAP48_037205</name>
</gene>
<name>A0A973W690_9BRAD</name>
<protein>
    <submittedName>
        <fullName evidence="2">Nuclear transport factor 2 family protein</fullName>
    </submittedName>
</protein>